<feature type="binding site" evidence="12">
    <location>
        <position position="295"/>
    </location>
    <ligand>
        <name>L-glutamate</name>
        <dbReference type="ChEBI" id="CHEBI:29985"/>
    </ligand>
</feature>
<feature type="binding site" evidence="12">
    <location>
        <position position="335"/>
    </location>
    <ligand>
        <name>L-glutamate</name>
        <dbReference type="ChEBI" id="CHEBI:29985"/>
    </ligand>
</feature>
<dbReference type="GO" id="GO:0004356">
    <property type="term" value="F:glutamine synthetase activity"/>
    <property type="evidence" value="ECO:0007669"/>
    <property type="project" value="UniProtKB-EC"/>
</dbReference>
<reference evidence="20 21" key="1">
    <citation type="journal article" date="2019" name="Nat. Microbiol.">
        <title>Wide diversity of methane and short-chain alkane metabolisms in uncultured archaea.</title>
        <authorList>
            <person name="Borrel G."/>
            <person name="Adam P.S."/>
            <person name="McKay L.J."/>
            <person name="Chen L.X."/>
            <person name="Sierra-Garcia I.N."/>
            <person name="Sieber C.M."/>
            <person name="Letourneur Q."/>
            <person name="Ghozlane A."/>
            <person name="Andersen G.L."/>
            <person name="Li W.J."/>
            <person name="Hallam S.J."/>
            <person name="Muyzer G."/>
            <person name="de Oliveira V.M."/>
            <person name="Inskeep W.P."/>
            <person name="Banfield J.F."/>
            <person name="Gribaldo S."/>
        </authorList>
    </citation>
    <scope>NUCLEOTIDE SEQUENCE [LARGE SCALE GENOMIC DNA]</scope>
    <source>
        <strain evidence="20">NM1a</strain>
    </source>
</reference>
<comment type="subcellular location">
    <subcellularLocation>
        <location evidence="1">Cytoplasm</location>
    </subcellularLocation>
</comment>
<dbReference type="NCBIfam" id="TIGR00653">
    <property type="entry name" value="GlnA"/>
    <property type="match status" value="1"/>
</dbReference>
<evidence type="ECO:0000256" key="4">
    <source>
        <dbReference type="ARBA" id="ARBA00021364"/>
    </source>
</evidence>
<feature type="domain" description="GS beta-grasp" evidence="18">
    <location>
        <begin position="18"/>
        <end position="103"/>
    </location>
</feature>
<dbReference type="SMART" id="SM01230">
    <property type="entry name" value="Gln-synt_C"/>
    <property type="match status" value="1"/>
</dbReference>
<feature type="binding site" evidence="14">
    <location>
        <position position="333"/>
    </location>
    <ligand>
        <name>Mg(2+)</name>
        <dbReference type="ChEBI" id="CHEBI:18420"/>
        <label>1</label>
    </ligand>
</feature>
<feature type="binding site" evidence="12">
    <location>
        <begin position="237"/>
        <end position="238"/>
    </location>
    <ligand>
        <name>L-glutamate</name>
        <dbReference type="ChEBI" id="CHEBI:29985"/>
    </ligand>
</feature>
<evidence type="ECO:0000256" key="12">
    <source>
        <dbReference type="PIRSR" id="PIRSR604809-1"/>
    </source>
</evidence>
<dbReference type="InterPro" id="IPR008146">
    <property type="entry name" value="Gln_synth_cat_dom"/>
</dbReference>
<feature type="binding site" evidence="13">
    <location>
        <position position="181"/>
    </location>
    <ligand>
        <name>ATP</name>
        <dbReference type="ChEBI" id="CHEBI:30616"/>
    </ligand>
</feature>
<evidence type="ECO:0000256" key="16">
    <source>
        <dbReference type="PROSITE-ProRule" id="PRU01330"/>
    </source>
</evidence>
<evidence type="ECO:0000256" key="8">
    <source>
        <dbReference type="ARBA" id="ARBA00022741"/>
    </source>
</evidence>
<evidence type="ECO:0000256" key="15">
    <source>
        <dbReference type="PIRSR" id="PIRSR604809-50"/>
    </source>
</evidence>
<dbReference type="AlphaFoldDB" id="A0A520KTJ0"/>
<gene>
    <name evidence="20" type="primary">glnA</name>
    <name evidence="20" type="ORF">EF806_00410</name>
</gene>
<evidence type="ECO:0000256" key="3">
    <source>
        <dbReference type="ARBA" id="ARBA00012937"/>
    </source>
</evidence>
<sequence>MSNNKDVLDKVFGYVEENKIQFIYLWFSDVLGRLKSFSITPKELDEAFNEGMGFDGSSIHGFARIDESDLIAKPDPKTFSLLPWQLKEHPVAKMFCDILKPDGEPYEGDPRYALKRCLNKINERNYTYNVGPELEFFYFKNDKNPEPIDNGGYFDLTTLDAGSDLRRDTILTLEAMGIEVEYSHHEGAPSQHEIDLRYRDALTMADIVMTYRVVVKEIARQYGYYATFMPKPLIGVNGSSMHVHQSLFKNGKNVFFDSNDVYHLSNTAKWYIAGLLKYAPEITSILNQWVNSYKRFVPGFEAPVYVSWARRNQSTLIRVPIYKPGKEESTRIELRSPDPACNPYLAFAVMLAAGLAGIKEKLELPLPIEEDIYCMNKSDLSDKGITVLPGSLIEAITLTEKSRLVHDVLGDHIFNKFIRSKKVEWDNYRTQVTEWELKKYLPIL</sequence>
<evidence type="ECO:0000259" key="19">
    <source>
        <dbReference type="PROSITE" id="PS51987"/>
    </source>
</evidence>
<dbReference type="PANTHER" id="PTHR43785:SF12">
    <property type="entry name" value="TYPE-1 GLUTAMINE SYNTHETASE 2"/>
    <property type="match status" value="1"/>
</dbReference>
<comment type="similarity">
    <text evidence="2 16 17">Belongs to the glutamine synthetase family.</text>
</comment>
<feature type="modified residue" description="O-AMP-tyrosine" evidence="15">
    <location>
        <position position="373"/>
    </location>
</feature>
<dbReference type="Gene3D" id="3.10.20.70">
    <property type="entry name" value="Glutamine synthetase, N-terminal domain"/>
    <property type="match status" value="1"/>
</dbReference>
<dbReference type="InterPro" id="IPR014746">
    <property type="entry name" value="Gln_synth/guanido_kin_cat_dom"/>
</dbReference>
<dbReference type="GO" id="GO:0005524">
    <property type="term" value="F:ATP binding"/>
    <property type="evidence" value="ECO:0007669"/>
    <property type="project" value="UniProtKB-KW"/>
</dbReference>
<dbReference type="InterPro" id="IPR008147">
    <property type="entry name" value="Gln_synt_N"/>
</dbReference>
<dbReference type="FunFam" id="3.30.590.10:FF:000003">
    <property type="entry name" value="Glutamine synthetase 2"/>
    <property type="match status" value="1"/>
</dbReference>
<comment type="caution">
    <text evidence="20">The sequence shown here is derived from an EMBL/GenBank/DDBJ whole genome shotgun (WGS) entry which is preliminary data.</text>
</comment>
<dbReference type="Pfam" id="PF03951">
    <property type="entry name" value="Gln-synt_N"/>
    <property type="match status" value="1"/>
</dbReference>
<evidence type="ECO:0000256" key="5">
    <source>
        <dbReference type="ARBA" id="ARBA00022490"/>
    </source>
</evidence>
<dbReference type="GO" id="GO:0005737">
    <property type="term" value="C:cytoplasm"/>
    <property type="evidence" value="ECO:0007669"/>
    <property type="project" value="UniProtKB-SubCell"/>
</dbReference>
<evidence type="ECO:0000313" key="21">
    <source>
        <dbReference type="Proteomes" id="UP000317158"/>
    </source>
</evidence>
<keyword evidence="15" id="KW-0597">Phosphoprotein</keyword>
<feature type="binding site" evidence="14">
    <location>
        <position position="242"/>
    </location>
    <ligand>
        <name>Mg(2+)</name>
        <dbReference type="ChEBI" id="CHEBI:18420"/>
        <label>1</label>
    </ligand>
</feature>
<dbReference type="EC" id="6.3.1.2" evidence="3"/>
<accession>A0A520KTJ0</accession>
<dbReference type="InterPro" id="IPR004809">
    <property type="entry name" value="Gln_synth_I"/>
</dbReference>
<dbReference type="GO" id="GO:0046872">
    <property type="term" value="F:metal ion binding"/>
    <property type="evidence" value="ECO:0007669"/>
    <property type="project" value="UniProtKB-KW"/>
</dbReference>
<dbReference type="Proteomes" id="UP000317158">
    <property type="component" value="Unassembled WGS sequence"/>
</dbReference>
<dbReference type="Gene3D" id="3.30.590.10">
    <property type="entry name" value="Glutamine synthetase/guanido kinase, catalytic domain"/>
    <property type="match status" value="1"/>
</dbReference>
<protein>
    <recommendedName>
        <fullName evidence="4">Glutamine synthetase</fullName>
        <ecNumber evidence="3">6.3.1.2</ecNumber>
    </recommendedName>
    <alternativeName>
        <fullName evidence="11">Glutamate--ammonia ligase</fullName>
    </alternativeName>
</protein>
<evidence type="ECO:0000256" key="11">
    <source>
        <dbReference type="ARBA" id="ARBA00030668"/>
    </source>
</evidence>
<dbReference type="PROSITE" id="PS51986">
    <property type="entry name" value="GS_BETA_GRASP"/>
    <property type="match status" value="1"/>
</dbReference>
<evidence type="ECO:0000256" key="10">
    <source>
        <dbReference type="ARBA" id="ARBA00022842"/>
    </source>
</evidence>
<feature type="binding site" evidence="14">
    <location>
        <position position="135"/>
    </location>
    <ligand>
        <name>Mg(2+)</name>
        <dbReference type="ChEBI" id="CHEBI:18420"/>
        <label>2</label>
    </ligand>
</feature>
<evidence type="ECO:0000256" key="9">
    <source>
        <dbReference type="ARBA" id="ARBA00022840"/>
    </source>
</evidence>
<keyword evidence="8 13" id="KW-0547">Nucleotide-binding</keyword>
<evidence type="ECO:0000256" key="6">
    <source>
        <dbReference type="ARBA" id="ARBA00022598"/>
    </source>
</evidence>
<evidence type="ECO:0000256" key="17">
    <source>
        <dbReference type="RuleBase" id="RU000384"/>
    </source>
</evidence>
<feature type="binding site" evidence="14">
    <location>
        <position position="186"/>
    </location>
    <ligand>
        <name>Mg(2+)</name>
        <dbReference type="ChEBI" id="CHEBI:18420"/>
        <label>1</label>
    </ligand>
</feature>
<organism evidence="20 21">
    <name type="scientific">Methanoliparum thermophilum</name>
    <dbReference type="NCBI Taxonomy" id="2491083"/>
    <lineage>
        <taxon>Archaea</taxon>
        <taxon>Methanobacteriati</taxon>
        <taxon>Methanobacteriota</taxon>
        <taxon>Candidatus Methanoliparia</taxon>
        <taxon>Candidatus Methanoliparales</taxon>
        <taxon>Candidatus Methanoliparaceae</taxon>
        <taxon>Candidatus Methanoliparum</taxon>
    </lineage>
</organism>
<evidence type="ECO:0000256" key="7">
    <source>
        <dbReference type="ARBA" id="ARBA00022723"/>
    </source>
</evidence>
<evidence type="ECO:0000256" key="14">
    <source>
        <dbReference type="PIRSR" id="PIRSR604809-3"/>
    </source>
</evidence>
<feature type="binding site" evidence="14">
    <location>
        <position position="133"/>
    </location>
    <ligand>
        <name>Mg(2+)</name>
        <dbReference type="ChEBI" id="CHEBI:18420"/>
        <label>1</label>
    </ligand>
</feature>
<keyword evidence="7 14" id="KW-0479">Metal-binding</keyword>
<evidence type="ECO:0000313" key="20">
    <source>
        <dbReference type="EMBL" id="RZN65395.1"/>
    </source>
</evidence>
<feature type="binding site" evidence="14">
    <location>
        <position position="193"/>
    </location>
    <ligand>
        <name>Mg(2+)</name>
        <dbReference type="ChEBI" id="CHEBI:18420"/>
        <label>1</label>
    </ligand>
</feature>
<name>A0A520KTJ0_METT2</name>
<comment type="cofactor">
    <cofactor evidence="14">
        <name>Mg(2+)</name>
        <dbReference type="ChEBI" id="CHEBI:18420"/>
    </cofactor>
    <text evidence="14">Binds 2 Mg(2+) ions per subunit.</text>
</comment>
<dbReference type="SUPFAM" id="SSF55931">
    <property type="entry name" value="Glutamine synthetase/guanido kinase"/>
    <property type="match status" value="1"/>
</dbReference>
<keyword evidence="10 14" id="KW-0460">Magnesium</keyword>
<keyword evidence="9 13" id="KW-0067">ATP-binding</keyword>
<dbReference type="EMBL" id="RXIF01000002">
    <property type="protein sequence ID" value="RZN65395.1"/>
    <property type="molecule type" value="Genomic_DNA"/>
</dbReference>
<feature type="binding site" evidence="12">
    <location>
        <position position="301"/>
    </location>
    <ligand>
        <name>L-glutamate</name>
        <dbReference type="ChEBI" id="CHEBI:29985"/>
    </ligand>
</feature>
<evidence type="ECO:0000259" key="18">
    <source>
        <dbReference type="PROSITE" id="PS51986"/>
    </source>
</evidence>
<evidence type="ECO:0000256" key="2">
    <source>
        <dbReference type="ARBA" id="ARBA00009897"/>
    </source>
</evidence>
<keyword evidence="5" id="KW-0963">Cytoplasm</keyword>
<feature type="binding site" evidence="13">
    <location>
        <begin position="244"/>
        <end position="246"/>
    </location>
    <ligand>
        <name>ATP</name>
        <dbReference type="ChEBI" id="CHEBI:30616"/>
    </ligand>
</feature>
<proteinExistence type="inferred from homology"/>
<dbReference type="PANTHER" id="PTHR43785">
    <property type="entry name" value="GAMMA-GLUTAMYLPUTRESCINE SYNTHETASE"/>
    <property type="match status" value="1"/>
</dbReference>
<keyword evidence="6 20" id="KW-0436">Ligase</keyword>
<evidence type="ECO:0000256" key="13">
    <source>
        <dbReference type="PIRSR" id="PIRSR604809-2"/>
    </source>
</evidence>
<dbReference type="GO" id="GO:0006542">
    <property type="term" value="P:glutamine biosynthetic process"/>
    <property type="evidence" value="ECO:0007669"/>
    <property type="project" value="InterPro"/>
</dbReference>
<dbReference type="PROSITE" id="PS51987">
    <property type="entry name" value="GS_CATALYTIC"/>
    <property type="match status" value="1"/>
</dbReference>
<dbReference type="SUPFAM" id="SSF54368">
    <property type="entry name" value="Glutamine synthetase, N-terminal domain"/>
    <property type="match status" value="1"/>
</dbReference>
<dbReference type="InterPro" id="IPR036651">
    <property type="entry name" value="Gln_synt_N_sf"/>
</dbReference>
<feature type="domain" description="GS catalytic" evidence="19">
    <location>
        <begin position="110"/>
        <end position="444"/>
    </location>
</feature>
<dbReference type="Pfam" id="PF00120">
    <property type="entry name" value="Gln-synt_C"/>
    <property type="match status" value="1"/>
</dbReference>
<evidence type="ECO:0000256" key="1">
    <source>
        <dbReference type="ARBA" id="ARBA00004496"/>
    </source>
</evidence>